<dbReference type="GO" id="GO:0005886">
    <property type="term" value="C:plasma membrane"/>
    <property type="evidence" value="ECO:0007669"/>
    <property type="project" value="UniProtKB-SubCell"/>
</dbReference>
<keyword evidence="11" id="KW-1185">Reference proteome</keyword>
<dbReference type="PANTHER" id="PTHR30347">
    <property type="entry name" value="POTASSIUM CHANNEL RELATED"/>
    <property type="match status" value="1"/>
</dbReference>
<feature type="transmembrane region" description="Helical" evidence="7">
    <location>
        <begin position="90"/>
        <end position="110"/>
    </location>
</feature>
<dbReference type="InterPro" id="IPR052702">
    <property type="entry name" value="MscS-like_channel"/>
</dbReference>
<dbReference type="Gene3D" id="1.10.287.1260">
    <property type="match status" value="1"/>
</dbReference>
<dbReference type="InterPro" id="IPR011014">
    <property type="entry name" value="MscS_channel_TM-2"/>
</dbReference>
<dbReference type="InterPro" id="IPR006685">
    <property type="entry name" value="MscS_channel_2nd"/>
</dbReference>
<evidence type="ECO:0000256" key="3">
    <source>
        <dbReference type="ARBA" id="ARBA00022475"/>
    </source>
</evidence>
<keyword evidence="3" id="KW-1003">Cell membrane</keyword>
<dbReference type="RefSeq" id="WP_041155252.1">
    <property type="nucleotide sequence ID" value="NZ_CBCRVP010000040.1"/>
</dbReference>
<dbReference type="GO" id="GO:0008381">
    <property type="term" value="F:mechanosensitive monoatomic ion channel activity"/>
    <property type="evidence" value="ECO:0007669"/>
    <property type="project" value="UniProtKB-ARBA"/>
</dbReference>
<accession>A0A0C3DIG1</accession>
<dbReference type="Pfam" id="PF21082">
    <property type="entry name" value="MS_channel_3rd"/>
    <property type="match status" value="1"/>
</dbReference>
<dbReference type="PANTHER" id="PTHR30347:SF1">
    <property type="entry name" value="MECHANOSENSITIVE CHANNEL MSCK"/>
    <property type="match status" value="1"/>
</dbReference>
<dbReference type="InterPro" id="IPR011066">
    <property type="entry name" value="MscS_channel_C_sf"/>
</dbReference>
<proteinExistence type="inferred from homology"/>
<feature type="domain" description="Mechanosensitive ion channel MscS C-terminal" evidence="9">
    <location>
        <begin position="183"/>
        <end position="273"/>
    </location>
</feature>
<protein>
    <submittedName>
        <fullName evidence="10">Mechanosensitive ion channel protein</fullName>
    </submittedName>
</protein>
<dbReference type="SUPFAM" id="SSF50182">
    <property type="entry name" value="Sm-like ribonucleoproteins"/>
    <property type="match status" value="1"/>
</dbReference>
<evidence type="ECO:0000256" key="1">
    <source>
        <dbReference type="ARBA" id="ARBA00004651"/>
    </source>
</evidence>
<evidence type="ECO:0000256" key="5">
    <source>
        <dbReference type="ARBA" id="ARBA00022989"/>
    </source>
</evidence>
<comment type="caution">
    <text evidence="10">The sequence shown here is derived from an EMBL/GenBank/DDBJ whole genome shotgun (WGS) entry which is preliminary data.</text>
</comment>
<dbReference type="OrthoDB" id="9799209at2"/>
<evidence type="ECO:0000313" key="10">
    <source>
        <dbReference type="EMBL" id="KIN11174.1"/>
    </source>
</evidence>
<reference evidence="10 11" key="1">
    <citation type="submission" date="2015-01" db="EMBL/GenBank/DDBJ databases">
        <title>Draft genome of Vibrio mytili type strain CAIM 528.</title>
        <authorList>
            <person name="Gonzalez-Castillo A."/>
            <person name="Gomez-Gil B."/>
            <person name="Enciso-Ibarra J."/>
        </authorList>
    </citation>
    <scope>NUCLEOTIDE SEQUENCE [LARGE SCALE GENOMIC DNA]</scope>
    <source>
        <strain evidence="10 11">CAIM 528</strain>
    </source>
</reference>
<sequence length="293" mass="32721">MFEKVISFLEMPLFTFNGQPITLWAILAVPAWIIISLWIAKVLIKAVTSRMASSGKDPNLIHLIQRILFVLALAIIFLTTLSMINVPITAFAFLSGAIAIGFGFGAQNIINNFISGWILIGEKPIRIGDFLEVEGAKGTVEQINTRSTRIRRVDGVHMLIPNSQLIENAVINWTLCDKLVRATVVVGVAYGSDVKLVAKLMQEVTSKQPQVLDSPKPEVFFQDFGDSALIFESYFWLKSSIEGGSSFDRGVRQVSSQIRFEIDEIFKEHNIEISFPQRDVHIDGEIKIARGKR</sequence>
<evidence type="ECO:0000259" key="8">
    <source>
        <dbReference type="Pfam" id="PF00924"/>
    </source>
</evidence>
<dbReference type="InterPro" id="IPR023408">
    <property type="entry name" value="MscS_beta-dom_sf"/>
</dbReference>
<keyword evidence="6 7" id="KW-0472">Membrane</keyword>
<keyword evidence="5 7" id="KW-1133">Transmembrane helix</keyword>
<feature type="transmembrane region" description="Helical" evidence="7">
    <location>
        <begin position="21"/>
        <end position="43"/>
    </location>
</feature>
<evidence type="ECO:0000256" key="6">
    <source>
        <dbReference type="ARBA" id="ARBA00023136"/>
    </source>
</evidence>
<organism evidence="10 11">
    <name type="scientific">Vibrio mytili</name>
    <dbReference type="NCBI Taxonomy" id="50718"/>
    <lineage>
        <taxon>Bacteria</taxon>
        <taxon>Pseudomonadati</taxon>
        <taxon>Pseudomonadota</taxon>
        <taxon>Gammaproteobacteria</taxon>
        <taxon>Vibrionales</taxon>
        <taxon>Vibrionaceae</taxon>
        <taxon>Vibrio</taxon>
    </lineage>
</organism>
<dbReference type="Pfam" id="PF00924">
    <property type="entry name" value="MS_channel_2nd"/>
    <property type="match status" value="1"/>
</dbReference>
<gene>
    <name evidence="10" type="ORF">SU60_09090</name>
</gene>
<dbReference type="EMBL" id="JXOK01000032">
    <property type="protein sequence ID" value="KIN11174.1"/>
    <property type="molecule type" value="Genomic_DNA"/>
</dbReference>
<comment type="subcellular location">
    <subcellularLocation>
        <location evidence="1">Cell membrane</location>
        <topology evidence="1">Multi-pass membrane protein</topology>
    </subcellularLocation>
</comment>
<name>A0A0C3DIG1_9VIBR</name>
<dbReference type="Gene3D" id="3.30.70.100">
    <property type="match status" value="1"/>
</dbReference>
<evidence type="ECO:0000256" key="2">
    <source>
        <dbReference type="ARBA" id="ARBA00008017"/>
    </source>
</evidence>
<dbReference type="Proteomes" id="UP000031977">
    <property type="component" value="Unassembled WGS sequence"/>
</dbReference>
<evidence type="ECO:0000259" key="9">
    <source>
        <dbReference type="Pfam" id="PF21082"/>
    </source>
</evidence>
<dbReference type="AlphaFoldDB" id="A0A0C3DIG1"/>
<keyword evidence="4 7" id="KW-0812">Transmembrane</keyword>
<evidence type="ECO:0000313" key="11">
    <source>
        <dbReference type="Proteomes" id="UP000031977"/>
    </source>
</evidence>
<evidence type="ECO:0000256" key="7">
    <source>
        <dbReference type="SAM" id="Phobius"/>
    </source>
</evidence>
<dbReference type="Gene3D" id="2.30.30.60">
    <property type="match status" value="1"/>
</dbReference>
<feature type="domain" description="Mechanosensitive ion channel MscS" evidence="8">
    <location>
        <begin position="108"/>
        <end position="174"/>
    </location>
</feature>
<evidence type="ECO:0000256" key="4">
    <source>
        <dbReference type="ARBA" id="ARBA00022692"/>
    </source>
</evidence>
<dbReference type="SUPFAM" id="SSF82689">
    <property type="entry name" value="Mechanosensitive channel protein MscS (YggB), C-terminal domain"/>
    <property type="match status" value="1"/>
</dbReference>
<comment type="similarity">
    <text evidence="2">Belongs to the MscS (TC 1.A.23) family.</text>
</comment>
<dbReference type="InterPro" id="IPR010920">
    <property type="entry name" value="LSM_dom_sf"/>
</dbReference>
<dbReference type="InterPro" id="IPR049278">
    <property type="entry name" value="MS_channel_C"/>
</dbReference>
<feature type="transmembrane region" description="Helical" evidence="7">
    <location>
        <begin position="63"/>
        <end position="84"/>
    </location>
</feature>
<dbReference type="SUPFAM" id="SSF82861">
    <property type="entry name" value="Mechanosensitive channel protein MscS (YggB), transmembrane region"/>
    <property type="match status" value="1"/>
</dbReference>